<feature type="region of interest" description="Disordered" evidence="12">
    <location>
        <begin position="1231"/>
        <end position="1333"/>
    </location>
</feature>
<feature type="region of interest" description="Disordered" evidence="12">
    <location>
        <begin position="1"/>
        <end position="56"/>
    </location>
</feature>
<dbReference type="PROSITE" id="PS00108">
    <property type="entry name" value="PROTEIN_KINASE_ST"/>
    <property type="match status" value="1"/>
</dbReference>
<keyword evidence="4" id="KW-0808">Transferase</keyword>
<feature type="compositionally biased region" description="Pro residues" evidence="12">
    <location>
        <begin position="1276"/>
        <end position="1287"/>
    </location>
</feature>
<reference evidence="14 15" key="1">
    <citation type="journal article" date="2019" name="Sci. Rep.">
        <title>Comparative genomics of chytrid fungi reveal insights into the obligate biotrophic and pathogenic lifestyle of Synchytrium endobioticum.</title>
        <authorList>
            <person name="van de Vossenberg B.T.L.H."/>
            <person name="Warris S."/>
            <person name="Nguyen H.D.T."/>
            <person name="van Gent-Pelzer M.P.E."/>
            <person name="Joly D.L."/>
            <person name="van de Geest H.C."/>
            <person name="Bonants P.J.M."/>
            <person name="Smith D.S."/>
            <person name="Levesque C.A."/>
            <person name="van der Lee T.A.J."/>
        </authorList>
    </citation>
    <scope>NUCLEOTIDE SEQUENCE [LARGE SCALE GENOMIC DNA]</scope>
    <source>
        <strain evidence="14 15">CBS 809.83</strain>
    </source>
</reference>
<dbReference type="PANTHER" id="PTHR24058:SF22">
    <property type="entry name" value="DUAL SPECIFICITY TYROSINE-PHOSPHORYLATION-REGULATED KINASE 4"/>
    <property type="match status" value="1"/>
</dbReference>
<evidence type="ECO:0000256" key="7">
    <source>
        <dbReference type="ARBA" id="ARBA00022840"/>
    </source>
</evidence>
<feature type="region of interest" description="Disordered" evidence="12">
    <location>
        <begin position="875"/>
        <end position="896"/>
    </location>
</feature>
<feature type="region of interest" description="Disordered" evidence="12">
    <location>
        <begin position="384"/>
        <end position="630"/>
    </location>
</feature>
<dbReference type="EC" id="2.7.12.1" evidence="2"/>
<evidence type="ECO:0000256" key="4">
    <source>
        <dbReference type="ARBA" id="ARBA00022679"/>
    </source>
</evidence>
<gene>
    <name evidence="14" type="ORF">PhCBS80983_g01077</name>
</gene>
<feature type="compositionally biased region" description="Basic and acidic residues" evidence="12">
    <location>
        <begin position="1386"/>
        <end position="1408"/>
    </location>
</feature>
<dbReference type="InterPro" id="IPR008271">
    <property type="entry name" value="Ser/Thr_kinase_AS"/>
</dbReference>
<feature type="region of interest" description="Disordered" evidence="12">
    <location>
        <begin position="192"/>
        <end position="220"/>
    </location>
</feature>
<dbReference type="PANTHER" id="PTHR24058">
    <property type="entry name" value="DUAL SPECIFICITY PROTEIN KINASE"/>
    <property type="match status" value="1"/>
</dbReference>
<feature type="region of interest" description="Disordered" evidence="12">
    <location>
        <begin position="264"/>
        <end position="360"/>
    </location>
</feature>
<feature type="compositionally biased region" description="Polar residues" evidence="12">
    <location>
        <begin position="1170"/>
        <end position="1194"/>
    </location>
</feature>
<keyword evidence="7 11" id="KW-0067">ATP-binding</keyword>
<feature type="compositionally biased region" description="Low complexity" evidence="12">
    <location>
        <begin position="1297"/>
        <end position="1323"/>
    </location>
</feature>
<dbReference type="GO" id="GO:0005524">
    <property type="term" value="F:ATP binding"/>
    <property type="evidence" value="ECO:0007669"/>
    <property type="project" value="UniProtKB-UniRule"/>
</dbReference>
<feature type="compositionally biased region" description="Low complexity" evidence="12">
    <location>
        <begin position="323"/>
        <end position="355"/>
    </location>
</feature>
<dbReference type="GO" id="GO:0004712">
    <property type="term" value="F:protein serine/threonine/tyrosine kinase activity"/>
    <property type="evidence" value="ECO:0007669"/>
    <property type="project" value="UniProtKB-EC"/>
</dbReference>
<comment type="similarity">
    <text evidence="1">Belongs to the protein kinase superfamily. CMGC Ser/Thr protein kinase family. MNB/DYRK subfamily.</text>
</comment>
<dbReference type="SUPFAM" id="SSF56112">
    <property type="entry name" value="Protein kinase-like (PK-like)"/>
    <property type="match status" value="1"/>
</dbReference>
<dbReference type="PROSITE" id="PS50011">
    <property type="entry name" value="PROTEIN_KINASE_DOM"/>
    <property type="match status" value="1"/>
</dbReference>
<feature type="compositionally biased region" description="Low complexity" evidence="12">
    <location>
        <begin position="1198"/>
        <end position="1215"/>
    </location>
</feature>
<dbReference type="InterPro" id="IPR050494">
    <property type="entry name" value="Ser_Thr_dual-spec_kinase"/>
</dbReference>
<dbReference type="Gene3D" id="3.30.200.20">
    <property type="entry name" value="Phosphorylase Kinase, domain 1"/>
    <property type="match status" value="1"/>
</dbReference>
<dbReference type="Gene3D" id="1.10.510.10">
    <property type="entry name" value="Transferase(Phosphotransferase) domain 1"/>
    <property type="match status" value="1"/>
</dbReference>
<feature type="compositionally biased region" description="Basic and acidic residues" evidence="12">
    <location>
        <begin position="287"/>
        <end position="296"/>
    </location>
</feature>
<dbReference type="GO" id="GO:0004674">
    <property type="term" value="F:protein serine/threonine kinase activity"/>
    <property type="evidence" value="ECO:0007669"/>
    <property type="project" value="UniProtKB-KW"/>
</dbReference>
<feature type="binding site" evidence="11">
    <location>
        <position position="760"/>
    </location>
    <ligand>
        <name>ATP</name>
        <dbReference type="ChEBI" id="CHEBI:30616"/>
    </ligand>
</feature>
<feature type="compositionally biased region" description="Polar residues" evidence="12">
    <location>
        <begin position="1132"/>
        <end position="1141"/>
    </location>
</feature>
<feature type="compositionally biased region" description="Acidic residues" evidence="12">
    <location>
        <begin position="1363"/>
        <end position="1378"/>
    </location>
</feature>
<comment type="catalytic activity">
    <reaction evidence="9">
        <text>L-threonyl-[protein] + ATP = O-phospho-L-threonyl-[protein] + ADP + H(+)</text>
        <dbReference type="Rhea" id="RHEA:46608"/>
        <dbReference type="Rhea" id="RHEA-COMP:11060"/>
        <dbReference type="Rhea" id="RHEA-COMP:11605"/>
        <dbReference type="ChEBI" id="CHEBI:15378"/>
        <dbReference type="ChEBI" id="CHEBI:30013"/>
        <dbReference type="ChEBI" id="CHEBI:30616"/>
        <dbReference type="ChEBI" id="CHEBI:61977"/>
        <dbReference type="ChEBI" id="CHEBI:456216"/>
        <dbReference type="EC" id="2.7.12.1"/>
    </reaction>
</comment>
<evidence type="ECO:0000256" key="11">
    <source>
        <dbReference type="PROSITE-ProRule" id="PRU10141"/>
    </source>
</evidence>
<feature type="compositionally biased region" description="Low complexity" evidence="12">
    <location>
        <begin position="882"/>
        <end position="895"/>
    </location>
</feature>
<evidence type="ECO:0000256" key="3">
    <source>
        <dbReference type="ARBA" id="ARBA00022527"/>
    </source>
</evidence>
<feature type="region of interest" description="Disordered" evidence="12">
    <location>
        <begin position="237"/>
        <end position="256"/>
    </location>
</feature>
<comment type="caution">
    <text evidence="14">The sequence shown here is derived from an EMBL/GenBank/DDBJ whole genome shotgun (WGS) entry which is preliminary data.</text>
</comment>
<dbReference type="Pfam" id="PF00069">
    <property type="entry name" value="Pkinase"/>
    <property type="match status" value="1"/>
</dbReference>
<comment type="catalytic activity">
    <reaction evidence="8">
        <text>L-seryl-[protein] + ATP = O-phospho-L-seryl-[protein] + ADP + H(+)</text>
        <dbReference type="Rhea" id="RHEA:17989"/>
        <dbReference type="Rhea" id="RHEA-COMP:9863"/>
        <dbReference type="Rhea" id="RHEA-COMP:11604"/>
        <dbReference type="ChEBI" id="CHEBI:15378"/>
        <dbReference type="ChEBI" id="CHEBI:29999"/>
        <dbReference type="ChEBI" id="CHEBI:30616"/>
        <dbReference type="ChEBI" id="CHEBI:83421"/>
        <dbReference type="ChEBI" id="CHEBI:456216"/>
        <dbReference type="EC" id="2.7.12.1"/>
    </reaction>
</comment>
<feature type="compositionally biased region" description="Low complexity" evidence="12">
    <location>
        <begin position="205"/>
        <end position="220"/>
    </location>
</feature>
<feature type="compositionally biased region" description="Low complexity" evidence="12">
    <location>
        <begin position="582"/>
        <end position="595"/>
    </location>
</feature>
<keyword evidence="15" id="KW-1185">Reference proteome</keyword>
<dbReference type="EMBL" id="QEAQ01000007">
    <property type="protein sequence ID" value="TPX61506.1"/>
    <property type="molecule type" value="Genomic_DNA"/>
</dbReference>
<accession>A0A507ECP3</accession>
<dbReference type="InterPro" id="IPR017441">
    <property type="entry name" value="Protein_kinase_ATP_BS"/>
</dbReference>
<dbReference type="GO" id="GO:0005737">
    <property type="term" value="C:cytoplasm"/>
    <property type="evidence" value="ECO:0007669"/>
    <property type="project" value="TreeGrafter"/>
</dbReference>
<organism evidence="14 15">
    <name type="scientific">Powellomyces hirtus</name>
    <dbReference type="NCBI Taxonomy" id="109895"/>
    <lineage>
        <taxon>Eukaryota</taxon>
        <taxon>Fungi</taxon>
        <taxon>Fungi incertae sedis</taxon>
        <taxon>Chytridiomycota</taxon>
        <taxon>Chytridiomycota incertae sedis</taxon>
        <taxon>Chytridiomycetes</taxon>
        <taxon>Spizellomycetales</taxon>
        <taxon>Powellomycetaceae</taxon>
        <taxon>Powellomyces</taxon>
    </lineage>
</organism>
<feature type="compositionally biased region" description="Low complexity" evidence="12">
    <location>
        <begin position="1231"/>
        <end position="1269"/>
    </location>
</feature>
<dbReference type="InterPro" id="IPR000719">
    <property type="entry name" value="Prot_kinase_dom"/>
</dbReference>
<feature type="compositionally biased region" description="Low complexity" evidence="12">
    <location>
        <begin position="19"/>
        <end position="40"/>
    </location>
</feature>
<proteinExistence type="inferred from homology"/>
<dbReference type="Proteomes" id="UP000318582">
    <property type="component" value="Unassembled WGS sequence"/>
</dbReference>
<dbReference type="InterPro" id="IPR011009">
    <property type="entry name" value="Kinase-like_dom_sf"/>
</dbReference>
<evidence type="ECO:0000256" key="8">
    <source>
        <dbReference type="ARBA" id="ARBA00049003"/>
    </source>
</evidence>
<dbReference type="GO" id="GO:0005856">
    <property type="term" value="C:cytoskeleton"/>
    <property type="evidence" value="ECO:0007669"/>
    <property type="project" value="TreeGrafter"/>
</dbReference>
<evidence type="ECO:0000256" key="2">
    <source>
        <dbReference type="ARBA" id="ARBA00013203"/>
    </source>
</evidence>
<dbReference type="SMART" id="SM00220">
    <property type="entry name" value="S_TKc"/>
    <property type="match status" value="1"/>
</dbReference>
<evidence type="ECO:0000256" key="12">
    <source>
        <dbReference type="SAM" id="MobiDB-lite"/>
    </source>
</evidence>
<dbReference type="PROSITE" id="PS00107">
    <property type="entry name" value="PROTEIN_KINASE_ATP"/>
    <property type="match status" value="1"/>
</dbReference>
<feature type="compositionally biased region" description="Polar residues" evidence="12">
    <location>
        <begin position="301"/>
        <end position="321"/>
    </location>
</feature>
<dbReference type="STRING" id="109895.A0A507ECP3"/>
<dbReference type="CDD" id="cd14210">
    <property type="entry name" value="PKc_DYRK"/>
    <property type="match status" value="1"/>
</dbReference>
<keyword evidence="5 11" id="KW-0547">Nucleotide-binding</keyword>
<evidence type="ECO:0000256" key="5">
    <source>
        <dbReference type="ARBA" id="ARBA00022741"/>
    </source>
</evidence>
<evidence type="ECO:0000256" key="1">
    <source>
        <dbReference type="ARBA" id="ARBA00008867"/>
    </source>
</evidence>
<dbReference type="InterPro" id="IPR042521">
    <property type="entry name" value="DYRK"/>
</dbReference>
<name>A0A507ECP3_9FUNG</name>
<comment type="catalytic activity">
    <reaction evidence="10">
        <text>L-tyrosyl-[protein] + ATP = O-phospho-L-tyrosyl-[protein] + ADP + H(+)</text>
        <dbReference type="Rhea" id="RHEA:10596"/>
        <dbReference type="Rhea" id="RHEA-COMP:10136"/>
        <dbReference type="Rhea" id="RHEA-COMP:20101"/>
        <dbReference type="ChEBI" id="CHEBI:15378"/>
        <dbReference type="ChEBI" id="CHEBI:30616"/>
        <dbReference type="ChEBI" id="CHEBI:46858"/>
        <dbReference type="ChEBI" id="CHEBI:61978"/>
        <dbReference type="ChEBI" id="CHEBI:456216"/>
        <dbReference type="EC" id="2.7.12.1"/>
    </reaction>
</comment>
<feature type="region of interest" description="Disordered" evidence="12">
    <location>
        <begin position="1070"/>
        <end position="1215"/>
    </location>
</feature>
<feature type="compositionally biased region" description="Polar residues" evidence="12">
    <location>
        <begin position="1080"/>
        <end position="1096"/>
    </location>
</feature>
<evidence type="ECO:0000256" key="9">
    <source>
        <dbReference type="ARBA" id="ARBA00049308"/>
    </source>
</evidence>
<evidence type="ECO:0000259" key="13">
    <source>
        <dbReference type="PROSITE" id="PS50011"/>
    </source>
</evidence>
<evidence type="ECO:0000256" key="10">
    <source>
        <dbReference type="ARBA" id="ARBA00051680"/>
    </source>
</evidence>
<feature type="region of interest" description="Disordered" evidence="12">
    <location>
        <begin position="1363"/>
        <end position="1408"/>
    </location>
</feature>
<evidence type="ECO:0000313" key="15">
    <source>
        <dbReference type="Proteomes" id="UP000318582"/>
    </source>
</evidence>
<dbReference type="Gene3D" id="3.30.10.30">
    <property type="entry name" value="DYRK"/>
    <property type="match status" value="1"/>
</dbReference>
<feature type="compositionally biased region" description="Basic and acidic residues" evidence="12">
    <location>
        <begin position="419"/>
        <end position="436"/>
    </location>
</feature>
<protein>
    <recommendedName>
        <fullName evidence="2">dual-specificity kinase</fullName>
        <ecNumber evidence="2">2.7.12.1</ecNumber>
    </recommendedName>
</protein>
<keyword evidence="3" id="KW-0723">Serine/threonine-protein kinase</keyword>
<evidence type="ECO:0000256" key="6">
    <source>
        <dbReference type="ARBA" id="ARBA00022777"/>
    </source>
</evidence>
<evidence type="ECO:0000313" key="14">
    <source>
        <dbReference type="EMBL" id="TPX61506.1"/>
    </source>
</evidence>
<keyword evidence="6" id="KW-0418">Kinase</keyword>
<sequence length="1427" mass="156482">MHVATEPFYQPPYQQRHLQAPYQQQSSPSPTTTAQTPSSYGSSNTNKASVDQHHNHHQLAQKYFSTSLDPDRVSGGGTYVSGPHGPVRVSKVVLGGSGGVNPFAGTVVQGGLVGYGSVGSGPSSVSTSASSSVGRGAERILVAVDPLTAAASQRKNQAAAYVPPVGASYANSRFSAPPAPFYRIPPISSLAPARESTRDSITPYSSSDMSSSSSSSPWRVGGSGMVGAAASGGRAASAGLLSRHERSLPSPVDASNTAVYDKYPAHNRSRPSMIGVPDAVQSMSNSERAHHQDSDILRVNTDYTQQQHEQQLYRAQQSPYNSPRLQQQQLLPQQQPKQQTRSQAQQQQAQSRQSQYPTSVPVLSQSLPSAVYTQTQNLQVNVGSPKASSLSASNSPATVRKSVGKSFLPVPTSPTSPASRERQYNDKKRAVSVDRRSHQRLTADAARKSHIGDQASSEESRLYISRLTEPSKSQTSRPPVSTVDFSTYSPRMPKQPPQQQLPPQLQDQQHGSDNADKKDWQISMSQKTVADRARIPQPESGGGWKVSLTSSGIELHQTHEQQRPTFAAGAPQRNQNSLTNDAMAPGAGRPRAATMRDAAHDAPASPKSSRSGGGRPGSGKTSNVTTTSLRDLKLPLSPEATLLYYKELLTSFEQREILDFKEIYFAGAASVTKIGVSKRRTGADMAETCNVPGTGATTKDDGVAAVAYNHGYDDSRGDYYLTKHDHINYRYEILSLLGKGSFGQVVKCFDHKTKCHVALKIIRNKKRFERQGAVEVKVLERLKDEIARGGGDSSVQMVESFLFRGHLCITFELLGVNLYEWLKAGGFRGVHLGVIRRFTVQMLQCLELLARAGIVHCDLKPENVLLKDPAVIEPSPTDANGSSSSTPTSITATNTRPDFDPTLPRYEIKVIDFGSSCFENEKVYTYVQSRFYRSPEVILGISYNASIDMWSLGCILCELFTGYPLFPGENEAEQLLCIMETLGAPDMSLVDRGNRRKMFFEPNGTPRAVVNSKGRRRRVGTKCLELVLKGADRQFVEFVSRCLDWDPKKRITPSEALRHEWVLAGAPVPTSTTAAAAPVQSGSSGASSRRNQQGASDTGGAPQHLKQQRRVPVTAINNPNSLANLGPGGPQIGSTNWNAHFSKQPRPQLHQRAVPAEGHTQYQQQQQHQSLRSKAHSYSSTTVSAAPQPTSSNRTSHHQSQLQQQQQQQQHASYHQGMYANSSTNYNYRASAAPQAQPTYQQQQHTNSNHQHQQQQQPAQMMYYPEYQQHQQQLPPIEPSGQLPPPQQQGRREYGQQHHYQQQQQQYEYQHPPAPVVASSSAAEKTRRGYETEEELDAFEISAAISGDSKGCDDVVRVKLDRDDEVTTEDESTDEDEEKVGMRNGDGVKAKDEDELKAQDEAKAKDELRKNNETAVTIMAYFMQTWD</sequence>
<feature type="compositionally biased region" description="Low complexity" evidence="12">
    <location>
        <begin position="384"/>
        <end position="397"/>
    </location>
</feature>
<feature type="compositionally biased region" description="Polar residues" evidence="12">
    <location>
        <begin position="468"/>
        <end position="489"/>
    </location>
</feature>
<feature type="domain" description="Protein kinase" evidence="13">
    <location>
        <begin position="731"/>
        <end position="1062"/>
    </location>
</feature>